<dbReference type="GeneTree" id="ENSGT00940000164679"/>
<dbReference type="InterPro" id="IPR052749">
    <property type="entry name" value="Alpha-tectorin"/>
</dbReference>
<name>A0A3Q2DDR3_CYPVA</name>
<organism evidence="3 4">
    <name type="scientific">Cyprinodon variegatus</name>
    <name type="common">Sheepshead minnow</name>
    <dbReference type="NCBI Taxonomy" id="28743"/>
    <lineage>
        <taxon>Eukaryota</taxon>
        <taxon>Metazoa</taxon>
        <taxon>Chordata</taxon>
        <taxon>Craniata</taxon>
        <taxon>Vertebrata</taxon>
        <taxon>Euteleostomi</taxon>
        <taxon>Actinopterygii</taxon>
        <taxon>Neopterygii</taxon>
        <taxon>Teleostei</taxon>
        <taxon>Neoteleostei</taxon>
        <taxon>Acanthomorphata</taxon>
        <taxon>Ovalentaria</taxon>
        <taxon>Atherinomorphae</taxon>
        <taxon>Cyprinodontiformes</taxon>
        <taxon>Cyprinodontidae</taxon>
        <taxon>Cyprinodon</taxon>
    </lineage>
</organism>
<dbReference type="Proteomes" id="UP000265020">
    <property type="component" value="Unassembled WGS sequence"/>
</dbReference>
<feature type="chain" id="PRO_5018778435" description="NIDO domain-containing protein" evidence="1">
    <location>
        <begin position="21"/>
        <end position="286"/>
    </location>
</feature>
<dbReference type="Pfam" id="PF06119">
    <property type="entry name" value="NIDO"/>
    <property type="match status" value="1"/>
</dbReference>
<dbReference type="SMART" id="SM00539">
    <property type="entry name" value="NIDO"/>
    <property type="match status" value="1"/>
</dbReference>
<sequence length="286" mass="31738">MAGKILLPVLLLLFINGVQTQTTIIGGMTTQNPGPLYPIGGTTSSRSDDGSSPQIPLLQNFNYFGQSYSQIYVNHNGHLTFDAPWSSYSPQQFPLYGNRDIIAPFWTDLDNRGNGNIYYVQYTSGSILQQVTQDINTYFPALNFQASWILIATWHEVAYYPMTGTQTTIQAVLASNWQYSFVLMNYGSIAETNRLIEAGYDTVSSSHHFTIPGSFSANATGPNSVLSLNSNVNIPGRWAFRVDHGLTGCTFNGKNKWYFNVPLYKDKYMYQGDNSRLGSHGGTEGP</sequence>
<evidence type="ECO:0000256" key="1">
    <source>
        <dbReference type="SAM" id="SignalP"/>
    </source>
</evidence>
<dbReference type="STRING" id="28743.ENSCVAP00000017261"/>
<reference evidence="3" key="2">
    <citation type="submission" date="2025-09" db="UniProtKB">
        <authorList>
            <consortium name="Ensembl"/>
        </authorList>
    </citation>
    <scope>IDENTIFICATION</scope>
</reference>
<evidence type="ECO:0000259" key="2">
    <source>
        <dbReference type="PROSITE" id="PS51220"/>
    </source>
</evidence>
<evidence type="ECO:0000313" key="3">
    <source>
        <dbReference type="Ensembl" id="ENSCVAP00000017261.1"/>
    </source>
</evidence>
<dbReference type="PROSITE" id="PS51220">
    <property type="entry name" value="NIDO"/>
    <property type="match status" value="1"/>
</dbReference>
<dbReference type="GO" id="GO:0007160">
    <property type="term" value="P:cell-matrix adhesion"/>
    <property type="evidence" value="ECO:0007669"/>
    <property type="project" value="InterPro"/>
</dbReference>
<keyword evidence="1" id="KW-0732">Signal</keyword>
<reference evidence="3" key="1">
    <citation type="submission" date="2025-08" db="UniProtKB">
        <authorList>
            <consortium name="Ensembl"/>
        </authorList>
    </citation>
    <scope>IDENTIFICATION</scope>
</reference>
<dbReference type="Ensembl" id="ENSCVAT00000025854.1">
    <property type="protein sequence ID" value="ENSCVAP00000017261.1"/>
    <property type="gene ID" value="ENSCVAG00000020305.1"/>
</dbReference>
<dbReference type="PANTHER" id="PTHR46160">
    <property type="entry name" value="ALPHA-TECTORIN-RELATED"/>
    <property type="match status" value="1"/>
</dbReference>
<keyword evidence="4" id="KW-1185">Reference proteome</keyword>
<dbReference type="AlphaFoldDB" id="A0A3Q2DDR3"/>
<proteinExistence type="predicted"/>
<dbReference type="PANTHER" id="PTHR46160:SF9">
    <property type="entry name" value="PROTEIN PRY2-RELATED"/>
    <property type="match status" value="1"/>
</dbReference>
<feature type="signal peptide" evidence="1">
    <location>
        <begin position="1"/>
        <end position="20"/>
    </location>
</feature>
<protein>
    <recommendedName>
        <fullName evidence="2">NIDO domain-containing protein</fullName>
    </recommendedName>
</protein>
<feature type="domain" description="NIDO" evidence="2">
    <location>
        <begin position="104"/>
        <end position="245"/>
    </location>
</feature>
<evidence type="ECO:0000313" key="4">
    <source>
        <dbReference type="Proteomes" id="UP000265020"/>
    </source>
</evidence>
<accession>A0A3Q2DDR3</accession>
<dbReference type="InterPro" id="IPR003886">
    <property type="entry name" value="NIDO_dom"/>
</dbReference>
<dbReference type="OMA" id="QASWILI"/>